<dbReference type="GeneID" id="19264666"/>
<dbReference type="GO" id="GO:0005524">
    <property type="term" value="F:ATP binding"/>
    <property type="evidence" value="ECO:0007669"/>
    <property type="project" value="UniProtKB-KW"/>
</dbReference>
<dbReference type="SUPFAM" id="SSF90123">
    <property type="entry name" value="ABC transporter transmembrane region"/>
    <property type="match status" value="2"/>
</dbReference>
<feature type="domain" description="ABC transporter" evidence="10">
    <location>
        <begin position="360"/>
        <end position="569"/>
    </location>
</feature>
<keyword evidence="2" id="KW-0813">Transport</keyword>
<dbReference type="OrthoDB" id="4952489at2759"/>
<evidence type="ECO:0000256" key="3">
    <source>
        <dbReference type="ARBA" id="ARBA00022475"/>
    </source>
</evidence>
<evidence type="ECO:0000256" key="1">
    <source>
        <dbReference type="ARBA" id="ARBA00004651"/>
    </source>
</evidence>
<dbReference type="CDD" id="cd18580">
    <property type="entry name" value="ABC_6TM_ABCC_D2"/>
    <property type="match status" value="1"/>
</dbReference>
<reference evidence="12 13" key="2">
    <citation type="journal article" date="2014" name="Proc. Natl. Acad. Sci. U.S.A.">
        <title>Trajectory and genomic determinants of fungal-pathogen speciation and host adaptation.</title>
        <authorList>
            <person name="Hu X."/>
            <person name="Xiao G."/>
            <person name="Zheng P."/>
            <person name="Shang Y."/>
            <person name="Su Y."/>
            <person name="Zhang X."/>
            <person name="Liu X."/>
            <person name="Zhan S."/>
            <person name="St Leger R.J."/>
            <person name="Wang C."/>
        </authorList>
    </citation>
    <scope>GENOME REANNOTATION</scope>
    <source>
        <strain evidence="13">ARSEF 23 / ATCC MYA-3075</strain>
    </source>
</reference>
<dbReference type="KEGG" id="maj:MAA_10380"/>
<evidence type="ECO:0000256" key="4">
    <source>
        <dbReference type="ARBA" id="ARBA00022692"/>
    </source>
</evidence>
<feature type="domain" description="ABC transporter" evidence="10">
    <location>
        <begin position="939"/>
        <end position="1186"/>
    </location>
</feature>
<organism evidence="12 13">
    <name type="scientific">Metarhizium robertsii (strain ARSEF 23 / ATCC MYA-3075)</name>
    <name type="common">Metarhizium anisopliae (strain ARSEF 23)</name>
    <dbReference type="NCBI Taxonomy" id="655844"/>
    <lineage>
        <taxon>Eukaryota</taxon>
        <taxon>Fungi</taxon>
        <taxon>Dikarya</taxon>
        <taxon>Ascomycota</taxon>
        <taxon>Pezizomycotina</taxon>
        <taxon>Sordariomycetes</taxon>
        <taxon>Hypocreomycetidae</taxon>
        <taxon>Hypocreales</taxon>
        <taxon>Clavicipitaceae</taxon>
        <taxon>Metarhizium</taxon>
    </lineage>
</organism>
<feature type="transmembrane region" description="Helical" evidence="9">
    <location>
        <begin position="873"/>
        <end position="894"/>
    </location>
</feature>
<keyword evidence="5" id="KW-0547">Nucleotide-binding</keyword>
<dbReference type="Proteomes" id="UP000002498">
    <property type="component" value="Unassembled WGS sequence"/>
</dbReference>
<comment type="subcellular location">
    <subcellularLocation>
        <location evidence="1">Cell membrane</location>
        <topology evidence="1">Multi-pass membrane protein</topology>
    </subcellularLocation>
</comment>
<gene>
    <name evidence="12" type="ORF">MAA_10380</name>
</gene>
<dbReference type="HOGENOM" id="CLU_000604_27_5_1"/>
<dbReference type="InterPro" id="IPR003593">
    <property type="entry name" value="AAA+_ATPase"/>
</dbReference>
<keyword evidence="3" id="KW-1003">Cell membrane</keyword>
<dbReference type="InterPro" id="IPR036640">
    <property type="entry name" value="ABC1_TM_sf"/>
</dbReference>
<keyword evidence="4 9" id="KW-0812">Transmembrane</keyword>
<dbReference type="Pfam" id="PF00005">
    <property type="entry name" value="ABC_tran"/>
    <property type="match status" value="2"/>
</dbReference>
<feature type="domain" description="ABC transmembrane type-1" evidence="11">
    <location>
        <begin position="623"/>
        <end position="901"/>
    </location>
</feature>
<dbReference type="PANTHER" id="PTHR24223:SF345">
    <property type="entry name" value="ABC MULTIDRUG TRANSPORTER (EUROFUNG)"/>
    <property type="match status" value="1"/>
</dbReference>
<proteinExistence type="predicted"/>
<evidence type="ECO:0000256" key="6">
    <source>
        <dbReference type="ARBA" id="ARBA00022840"/>
    </source>
</evidence>
<keyword evidence="6" id="KW-0067">ATP-binding</keyword>
<dbReference type="InterPro" id="IPR017871">
    <property type="entry name" value="ABC_transporter-like_CS"/>
</dbReference>
<feature type="transmembrane region" description="Helical" evidence="9">
    <location>
        <begin position="760"/>
        <end position="780"/>
    </location>
</feature>
<dbReference type="RefSeq" id="XP_007826569.2">
    <property type="nucleotide sequence ID" value="XM_007828378.2"/>
</dbReference>
<dbReference type="Pfam" id="PF00664">
    <property type="entry name" value="ABC_membrane"/>
    <property type="match status" value="1"/>
</dbReference>
<dbReference type="PROSITE" id="PS50929">
    <property type="entry name" value="ABC_TM1F"/>
    <property type="match status" value="1"/>
</dbReference>
<dbReference type="InterPro" id="IPR044726">
    <property type="entry name" value="ABCC_6TM_D2"/>
</dbReference>
<protein>
    <submittedName>
        <fullName evidence="12">ABC transporter, transmembrane domain, type 1</fullName>
    </submittedName>
</protein>
<dbReference type="GO" id="GO:0005886">
    <property type="term" value="C:plasma membrane"/>
    <property type="evidence" value="ECO:0007669"/>
    <property type="project" value="UniProtKB-SubCell"/>
</dbReference>
<dbReference type="Gene3D" id="3.40.50.300">
    <property type="entry name" value="P-loop containing nucleotide triphosphate hydrolases"/>
    <property type="match status" value="2"/>
</dbReference>
<evidence type="ECO:0000256" key="8">
    <source>
        <dbReference type="ARBA" id="ARBA00023136"/>
    </source>
</evidence>
<accession>E9FDN1</accession>
<evidence type="ECO:0000256" key="5">
    <source>
        <dbReference type="ARBA" id="ARBA00022741"/>
    </source>
</evidence>
<dbReference type="InterPro" id="IPR027417">
    <property type="entry name" value="P-loop_NTPase"/>
</dbReference>
<dbReference type="Gene3D" id="1.20.1560.10">
    <property type="entry name" value="ABC transporter type 1, transmembrane domain"/>
    <property type="match status" value="2"/>
</dbReference>
<feature type="transmembrane region" description="Helical" evidence="9">
    <location>
        <begin position="655"/>
        <end position="684"/>
    </location>
</feature>
<feature type="transmembrane region" description="Helical" evidence="9">
    <location>
        <begin position="293"/>
        <end position="314"/>
    </location>
</feature>
<evidence type="ECO:0000313" key="13">
    <source>
        <dbReference type="Proteomes" id="UP000002498"/>
    </source>
</evidence>
<dbReference type="InterPro" id="IPR011527">
    <property type="entry name" value="ABC1_TM_dom"/>
</dbReference>
<evidence type="ECO:0000313" key="12">
    <source>
        <dbReference type="EMBL" id="EFY94167.2"/>
    </source>
</evidence>
<evidence type="ECO:0000256" key="7">
    <source>
        <dbReference type="ARBA" id="ARBA00022989"/>
    </source>
</evidence>
<dbReference type="InterPro" id="IPR003439">
    <property type="entry name" value="ABC_transporter-like_ATP-bd"/>
</dbReference>
<feature type="transmembrane region" description="Helical" evidence="9">
    <location>
        <begin position="844"/>
        <end position="867"/>
    </location>
</feature>
<dbReference type="GO" id="GO:0016887">
    <property type="term" value="F:ATP hydrolysis activity"/>
    <property type="evidence" value="ECO:0007669"/>
    <property type="project" value="InterPro"/>
</dbReference>
<keyword evidence="7 9" id="KW-1133">Transmembrane helix</keyword>
<dbReference type="PANTHER" id="PTHR24223">
    <property type="entry name" value="ATP-BINDING CASSETTE SUB-FAMILY C"/>
    <property type="match status" value="1"/>
</dbReference>
<keyword evidence="13" id="KW-1185">Reference proteome</keyword>
<dbReference type="PROSITE" id="PS50893">
    <property type="entry name" value="ABC_TRANSPORTER_2"/>
    <property type="match status" value="2"/>
</dbReference>
<feature type="transmembrane region" description="Helical" evidence="9">
    <location>
        <begin position="58"/>
        <end position="84"/>
    </location>
</feature>
<evidence type="ECO:0000259" key="10">
    <source>
        <dbReference type="PROSITE" id="PS50893"/>
    </source>
</evidence>
<dbReference type="AlphaFoldDB" id="E9FDN1"/>
<dbReference type="PROSITE" id="PS00211">
    <property type="entry name" value="ABC_TRANSPORTER_1"/>
    <property type="match status" value="2"/>
</dbReference>
<evidence type="ECO:0000256" key="2">
    <source>
        <dbReference type="ARBA" id="ARBA00022448"/>
    </source>
</evidence>
<comment type="caution">
    <text evidence="12">The sequence shown here is derived from an EMBL/GenBank/DDBJ whole genome shotgun (WGS) entry which is preliminary data.</text>
</comment>
<evidence type="ECO:0000259" key="11">
    <source>
        <dbReference type="PROSITE" id="PS50929"/>
    </source>
</evidence>
<dbReference type="EMBL" id="ADNJ02000034">
    <property type="protein sequence ID" value="EFY94167.2"/>
    <property type="molecule type" value="Genomic_DNA"/>
</dbReference>
<dbReference type="GO" id="GO:0140359">
    <property type="term" value="F:ABC-type transporter activity"/>
    <property type="evidence" value="ECO:0007669"/>
    <property type="project" value="InterPro"/>
</dbReference>
<feature type="transmembrane region" description="Helical" evidence="9">
    <location>
        <begin position="257"/>
        <end position="281"/>
    </location>
</feature>
<feature type="transmembrane region" description="Helical" evidence="9">
    <location>
        <begin position="612"/>
        <end position="635"/>
    </location>
</feature>
<dbReference type="SMART" id="SM00382">
    <property type="entry name" value="AAA"/>
    <property type="match status" value="2"/>
</dbReference>
<name>E9FDN1_METRA</name>
<dbReference type="InterPro" id="IPR050173">
    <property type="entry name" value="ABC_transporter_C-like"/>
</dbReference>
<dbReference type="SUPFAM" id="SSF52540">
    <property type="entry name" value="P-loop containing nucleoside triphosphate hydrolases"/>
    <property type="match status" value="2"/>
</dbReference>
<sequence length="1187" mass="131846">MAFFKSFKSALGIRPSTQNRLEYNIVEAQEQDNGGNDLKSSYNTVHSRYHCAPGHRHLLAWVIAAVLTTALAIILCIALGYWAVMMRSQPHSELVKSVQHNCGNTAAEARSLGCEFDILTNNWIPSACAENVTASEFRAWVFETKRLHGPWPYFHDDGAMEQIESELQLSEMVGHRIFTTTENHIGHCVFLMRRIHRLVKGEIKQIARITFDHTMHCTNEILRAVGNPDFEDRGNITSIFKVDIADSRSTCMYLQSVTYCLLANFLGIFTPAITMILYGVLSQRNHTIDAETAFTTIAVLSMVIHPANMIMTIIPRVVATFASFERLQNYLLEAPRQDQRVVLEDKPERLLPRRNTAAAISLEEVTVEADKTSAPALDRVTLEVERSSIVICAGPTGAGKTVLAKAILGEVAISHGTIKTASRRIGYCDQTPWLPNGSIRDVICNFATHVDENRYQSAEIGGRGLNLSGGQKQRMALARMLYDECDIVILEDPFSSLDGRTEDQVINNLFGPEGIFHTRRSTVFWITNATHHFKLADSVVILENSRIKEHGHWSVLDSLPDASGKVMSDDSHESGQVDAEASQLDAQKKKAKELDTRLDLNRKTGNLSLYGYYFKSAGLFNAIFMIGCTATYSFFITFPHYWLKRWTEADQNVEWLYMMVYGLLALFAWVATNGTMWSTFMLVTPRSGLFLHSKLLGNIIGRHRAPLSFFATTDIGVILNRFSQDIQLVDRDLPGAFQSLSNQIFKLLVQVSLLLAVQKLLLLTIPLCFVVICLVARVYFRTLRQVRIEELASRSAVFSQIVETVEGLITIRAFRWQSRCQSHFDRALDGSQGPLYLLSSLQRWLNLVLDLMVAAISVTIIALALFLRSTTTGAAVGVALNIILVTNTTIVRLVESWADFEVSLGAIERLKTLDEEIQKEDWPGEDNIPETSWPQRGGIVIDHVTAAYNGRSASLRNISLTIKAGQKVVVCGRTGRQSTLLLSLLRLVEITGDISVDGVDLSRISRAAIREQCFITVPQDPMLLPDTPLRFSLDPSGKAEISQIVDALQKTGVWSLLCESNTANVAEVLDRKMSELPALSVGQLQLLGIARALVKKAVLRTKLKPVLLLDEATSSLDTATESLIHNLIDEEFSGQGYTVVAVAHRLGVVTGRMRPMDMVVMMADGAIRKVGGAEEVLGSDLVSSWTS</sequence>
<reference evidence="12 13" key="1">
    <citation type="journal article" date="2011" name="PLoS Genet.">
        <title>Genome sequencing and comparative transcriptomics of the model entomopathogenic fungi Metarhizium anisopliae and M. acridum.</title>
        <authorList>
            <person name="Gao Q."/>
            <person name="Jin K."/>
            <person name="Ying S.H."/>
            <person name="Zhang Y."/>
            <person name="Xiao G."/>
            <person name="Shang Y."/>
            <person name="Duan Z."/>
            <person name="Hu X."/>
            <person name="Xie X.Q."/>
            <person name="Zhou G."/>
            <person name="Peng G."/>
            <person name="Luo Z."/>
            <person name="Huang W."/>
            <person name="Wang B."/>
            <person name="Fang W."/>
            <person name="Wang S."/>
            <person name="Zhong Y."/>
            <person name="Ma L.J."/>
            <person name="St Leger R.J."/>
            <person name="Zhao G.P."/>
            <person name="Pei Y."/>
            <person name="Feng M.G."/>
            <person name="Xia Y."/>
            <person name="Wang C."/>
        </authorList>
    </citation>
    <scope>NUCLEOTIDE SEQUENCE [LARGE SCALE GENOMIC DNA]</scope>
    <source>
        <strain evidence="13">ARSEF 23 / ATCC MYA-3075</strain>
    </source>
</reference>
<evidence type="ECO:0000256" key="9">
    <source>
        <dbReference type="SAM" id="Phobius"/>
    </source>
</evidence>
<keyword evidence="8 9" id="KW-0472">Membrane</keyword>